<dbReference type="AlphaFoldDB" id="A0A0C3D500"/>
<evidence type="ECO:0000313" key="2">
    <source>
        <dbReference type="EMBL" id="KIM96977.1"/>
    </source>
</evidence>
<gene>
    <name evidence="2" type="ORF">OIDMADRAFT_58524</name>
</gene>
<dbReference type="Pfam" id="PF14832">
    <property type="entry name" value="Tautomerase_3"/>
    <property type="match status" value="1"/>
</dbReference>
<name>A0A0C3D500_OIDMZ</name>
<dbReference type="InterPro" id="IPR014347">
    <property type="entry name" value="Tautomerase/MIF_sf"/>
</dbReference>
<sequence>MPTFVVTSRIGRLSAEKKASIANTLITIHNTENSVPRWCVQVVFHEIPAESHFIGDKTTPVDQLWINADTRPGRTVEKKSMMISRMVKEVSAASGVDESYIWVYVNEISMMAEFGTIFPPPGMEASFTASISDEVRQRHE</sequence>
<reference evidence="2 3" key="1">
    <citation type="submission" date="2014-04" db="EMBL/GenBank/DDBJ databases">
        <authorList>
            <consortium name="DOE Joint Genome Institute"/>
            <person name="Kuo A."/>
            <person name="Martino E."/>
            <person name="Perotto S."/>
            <person name="Kohler A."/>
            <person name="Nagy L.G."/>
            <person name="Floudas D."/>
            <person name="Copeland A."/>
            <person name="Barry K.W."/>
            <person name="Cichocki N."/>
            <person name="Veneault-Fourrey C."/>
            <person name="LaButti K."/>
            <person name="Lindquist E.A."/>
            <person name="Lipzen A."/>
            <person name="Lundell T."/>
            <person name="Morin E."/>
            <person name="Murat C."/>
            <person name="Sun H."/>
            <person name="Tunlid A."/>
            <person name="Henrissat B."/>
            <person name="Grigoriev I.V."/>
            <person name="Hibbett D.S."/>
            <person name="Martin F."/>
            <person name="Nordberg H.P."/>
            <person name="Cantor M.N."/>
            <person name="Hua S.X."/>
        </authorList>
    </citation>
    <scope>NUCLEOTIDE SEQUENCE [LARGE SCALE GENOMIC DNA]</scope>
    <source>
        <strain evidence="2 3">Zn</strain>
    </source>
</reference>
<evidence type="ECO:0000259" key="1">
    <source>
        <dbReference type="Pfam" id="PF14832"/>
    </source>
</evidence>
<reference evidence="3" key="2">
    <citation type="submission" date="2015-01" db="EMBL/GenBank/DDBJ databases">
        <title>Evolutionary Origins and Diversification of the Mycorrhizal Mutualists.</title>
        <authorList>
            <consortium name="DOE Joint Genome Institute"/>
            <consortium name="Mycorrhizal Genomics Consortium"/>
            <person name="Kohler A."/>
            <person name="Kuo A."/>
            <person name="Nagy L.G."/>
            <person name="Floudas D."/>
            <person name="Copeland A."/>
            <person name="Barry K.W."/>
            <person name="Cichocki N."/>
            <person name="Veneault-Fourrey C."/>
            <person name="LaButti K."/>
            <person name="Lindquist E.A."/>
            <person name="Lipzen A."/>
            <person name="Lundell T."/>
            <person name="Morin E."/>
            <person name="Murat C."/>
            <person name="Riley R."/>
            <person name="Ohm R."/>
            <person name="Sun H."/>
            <person name="Tunlid A."/>
            <person name="Henrissat B."/>
            <person name="Grigoriev I.V."/>
            <person name="Hibbett D.S."/>
            <person name="Martin F."/>
        </authorList>
    </citation>
    <scope>NUCLEOTIDE SEQUENCE [LARGE SCALE GENOMIC DNA]</scope>
    <source>
        <strain evidence="3">Zn</strain>
    </source>
</reference>
<dbReference type="Proteomes" id="UP000054321">
    <property type="component" value="Unassembled WGS sequence"/>
</dbReference>
<organism evidence="2 3">
    <name type="scientific">Oidiodendron maius (strain Zn)</name>
    <dbReference type="NCBI Taxonomy" id="913774"/>
    <lineage>
        <taxon>Eukaryota</taxon>
        <taxon>Fungi</taxon>
        <taxon>Dikarya</taxon>
        <taxon>Ascomycota</taxon>
        <taxon>Pezizomycotina</taxon>
        <taxon>Leotiomycetes</taxon>
        <taxon>Leotiomycetes incertae sedis</taxon>
        <taxon>Myxotrichaceae</taxon>
        <taxon>Oidiodendron</taxon>
    </lineage>
</organism>
<dbReference type="EMBL" id="KN832883">
    <property type="protein sequence ID" value="KIM96977.1"/>
    <property type="molecule type" value="Genomic_DNA"/>
</dbReference>
<dbReference type="HOGENOM" id="CLU_088298_2_0_1"/>
<feature type="domain" description="Tautomerase cis-CaaD-like" evidence="1">
    <location>
        <begin position="1"/>
        <end position="121"/>
    </location>
</feature>
<dbReference type="OrthoDB" id="9981319at2759"/>
<accession>A0A0C3D500</accession>
<dbReference type="SUPFAM" id="SSF55331">
    <property type="entry name" value="Tautomerase/MIF"/>
    <property type="match status" value="1"/>
</dbReference>
<dbReference type="InParanoid" id="A0A0C3D500"/>
<protein>
    <recommendedName>
        <fullName evidence="1">Tautomerase cis-CaaD-like domain-containing protein</fullName>
    </recommendedName>
</protein>
<proteinExistence type="predicted"/>
<dbReference type="InterPro" id="IPR028116">
    <property type="entry name" value="Cis-CaaD-like"/>
</dbReference>
<evidence type="ECO:0000313" key="3">
    <source>
        <dbReference type="Proteomes" id="UP000054321"/>
    </source>
</evidence>
<dbReference type="Gene3D" id="3.30.429.10">
    <property type="entry name" value="Macrophage Migration Inhibitory Factor"/>
    <property type="match status" value="1"/>
</dbReference>
<keyword evidence="3" id="KW-1185">Reference proteome</keyword>